<name>A0A182QV92_9DIPT</name>
<accession>A0A182QV92</accession>
<proteinExistence type="predicted"/>
<keyword evidence="3" id="KW-1185">Reference proteome</keyword>
<reference evidence="3" key="1">
    <citation type="submission" date="2014-01" db="EMBL/GenBank/DDBJ databases">
        <title>The Genome Sequence of Anopheles farauti FAR1 (V2).</title>
        <authorList>
            <consortium name="The Broad Institute Genomics Platform"/>
            <person name="Neafsey D.E."/>
            <person name="Besansky N."/>
            <person name="Howell P."/>
            <person name="Walton C."/>
            <person name="Young S.K."/>
            <person name="Zeng Q."/>
            <person name="Gargeya S."/>
            <person name="Fitzgerald M."/>
            <person name="Haas B."/>
            <person name="Abouelleil A."/>
            <person name="Allen A.W."/>
            <person name="Alvarado L."/>
            <person name="Arachchi H.M."/>
            <person name="Berlin A.M."/>
            <person name="Chapman S.B."/>
            <person name="Gainer-Dewar J."/>
            <person name="Goldberg J."/>
            <person name="Griggs A."/>
            <person name="Gujja S."/>
            <person name="Hansen M."/>
            <person name="Howarth C."/>
            <person name="Imamovic A."/>
            <person name="Ireland A."/>
            <person name="Larimer J."/>
            <person name="McCowan C."/>
            <person name="Murphy C."/>
            <person name="Pearson M."/>
            <person name="Poon T.W."/>
            <person name="Priest M."/>
            <person name="Roberts A."/>
            <person name="Saif S."/>
            <person name="Shea T."/>
            <person name="Sisk P."/>
            <person name="Sykes S."/>
            <person name="Wortman J."/>
            <person name="Nusbaum C."/>
            <person name="Birren B."/>
        </authorList>
    </citation>
    <scope>NUCLEOTIDE SEQUENCE [LARGE SCALE GENOMIC DNA]</scope>
    <source>
        <strain evidence="3">FAR1</strain>
    </source>
</reference>
<sequence>MKIPPPAPWPPFSPCGACVTWTSGCPGNGAGICRTYWSRSNPWPPDAFAAPAFVTPPPATTPLPPPPPPLPPPALLTDTGECCWEEGEAGHTAATVGNGYGCFHIPSSAHRR</sequence>
<evidence type="ECO:0000313" key="3">
    <source>
        <dbReference type="Proteomes" id="UP000075886"/>
    </source>
</evidence>
<dbReference type="EMBL" id="AXCN02000862">
    <property type="status" value="NOT_ANNOTATED_CDS"/>
    <property type="molecule type" value="Genomic_DNA"/>
</dbReference>
<dbReference type="VEuPathDB" id="VectorBase:AFAF017566"/>
<reference evidence="2" key="2">
    <citation type="submission" date="2020-05" db="UniProtKB">
        <authorList>
            <consortium name="EnsemblMetazoa"/>
        </authorList>
    </citation>
    <scope>IDENTIFICATION</scope>
    <source>
        <strain evidence="2">FAR1</strain>
    </source>
</reference>
<protein>
    <submittedName>
        <fullName evidence="2">Uncharacterized protein</fullName>
    </submittedName>
</protein>
<feature type="compositionally biased region" description="Pro residues" evidence="1">
    <location>
        <begin position="54"/>
        <end position="74"/>
    </location>
</feature>
<feature type="region of interest" description="Disordered" evidence="1">
    <location>
        <begin position="48"/>
        <end position="77"/>
    </location>
</feature>
<evidence type="ECO:0000256" key="1">
    <source>
        <dbReference type="SAM" id="MobiDB-lite"/>
    </source>
</evidence>
<dbReference type="EnsemblMetazoa" id="AFAF017566-RA">
    <property type="protein sequence ID" value="AFAF017566-PA"/>
    <property type="gene ID" value="AFAF017566"/>
</dbReference>
<evidence type="ECO:0000313" key="2">
    <source>
        <dbReference type="EnsemblMetazoa" id="AFAF017566-PA"/>
    </source>
</evidence>
<dbReference type="PROSITE" id="PS51257">
    <property type="entry name" value="PROKAR_LIPOPROTEIN"/>
    <property type="match status" value="1"/>
</dbReference>
<dbReference type="AlphaFoldDB" id="A0A182QV92"/>
<dbReference type="Proteomes" id="UP000075886">
    <property type="component" value="Unassembled WGS sequence"/>
</dbReference>
<dbReference type="EMBL" id="AXCN02000861">
    <property type="status" value="NOT_ANNOTATED_CDS"/>
    <property type="molecule type" value="Genomic_DNA"/>
</dbReference>
<organism evidence="2 3">
    <name type="scientific">Anopheles farauti</name>
    <dbReference type="NCBI Taxonomy" id="69004"/>
    <lineage>
        <taxon>Eukaryota</taxon>
        <taxon>Metazoa</taxon>
        <taxon>Ecdysozoa</taxon>
        <taxon>Arthropoda</taxon>
        <taxon>Hexapoda</taxon>
        <taxon>Insecta</taxon>
        <taxon>Pterygota</taxon>
        <taxon>Neoptera</taxon>
        <taxon>Endopterygota</taxon>
        <taxon>Diptera</taxon>
        <taxon>Nematocera</taxon>
        <taxon>Culicoidea</taxon>
        <taxon>Culicidae</taxon>
        <taxon>Anophelinae</taxon>
        <taxon>Anopheles</taxon>
    </lineage>
</organism>